<dbReference type="CDD" id="cd20379">
    <property type="entry name" value="Tudor_dTUD-like"/>
    <property type="match status" value="1"/>
</dbReference>
<name>A0A5S6QWV8_TRIMR</name>
<feature type="region of interest" description="Disordered" evidence="1">
    <location>
        <begin position="110"/>
        <end position="150"/>
    </location>
</feature>
<accession>A0A5S6QWV8</accession>
<dbReference type="GO" id="GO:0005737">
    <property type="term" value="C:cytoplasm"/>
    <property type="evidence" value="ECO:0007669"/>
    <property type="project" value="UniProtKB-ARBA"/>
</dbReference>
<reference evidence="4" key="1">
    <citation type="submission" date="2019-12" db="UniProtKB">
        <authorList>
            <consortium name="WormBaseParasite"/>
        </authorList>
    </citation>
    <scope>IDENTIFICATION</scope>
</reference>
<proteinExistence type="predicted"/>
<feature type="compositionally biased region" description="Polar residues" evidence="1">
    <location>
        <begin position="137"/>
        <end position="150"/>
    </location>
</feature>
<dbReference type="WBParaSite" id="TMUE_3000011740.1">
    <property type="protein sequence ID" value="TMUE_3000011740.1"/>
    <property type="gene ID" value="WBGene00292538"/>
</dbReference>
<dbReference type="InterPro" id="IPR002999">
    <property type="entry name" value="Tudor"/>
</dbReference>
<evidence type="ECO:0000313" key="3">
    <source>
        <dbReference type="Proteomes" id="UP000046395"/>
    </source>
</evidence>
<dbReference type="PROSITE" id="PS50304">
    <property type="entry name" value="TUDOR"/>
    <property type="match status" value="1"/>
</dbReference>
<dbReference type="Proteomes" id="UP000046395">
    <property type="component" value="Unassembled WGS sequence"/>
</dbReference>
<evidence type="ECO:0000256" key="1">
    <source>
        <dbReference type="SAM" id="MobiDB-lite"/>
    </source>
</evidence>
<evidence type="ECO:0000259" key="2">
    <source>
        <dbReference type="PROSITE" id="PS50304"/>
    </source>
</evidence>
<dbReference type="InterPro" id="IPR013761">
    <property type="entry name" value="SAM/pointed_sf"/>
</dbReference>
<organism evidence="3 4">
    <name type="scientific">Trichuris muris</name>
    <name type="common">Mouse whipworm</name>
    <dbReference type="NCBI Taxonomy" id="70415"/>
    <lineage>
        <taxon>Eukaryota</taxon>
        <taxon>Metazoa</taxon>
        <taxon>Ecdysozoa</taxon>
        <taxon>Nematoda</taxon>
        <taxon>Enoplea</taxon>
        <taxon>Dorylaimia</taxon>
        <taxon>Trichinellida</taxon>
        <taxon>Trichuridae</taxon>
        <taxon>Trichuris</taxon>
    </lineage>
</organism>
<feature type="domain" description="Tudor" evidence="2">
    <location>
        <begin position="266"/>
        <end position="326"/>
    </location>
</feature>
<keyword evidence="3" id="KW-1185">Reference proteome</keyword>
<dbReference type="AlphaFoldDB" id="A0A5S6QWV8"/>
<feature type="compositionally biased region" description="Polar residues" evidence="1">
    <location>
        <begin position="121"/>
        <end position="130"/>
    </location>
</feature>
<dbReference type="PANTHER" id="PTHR16442:SF1">
    <property type="entry name" value="RING FINGER PROTEIN 17"/>
    <property type="match status" value="1"/>
</dbReference>
<protein>
    <submittedName>
        <fullName evidence="4">Tudor domain-containing protein</fullName>
    </submittedName>
</protein>
<dbReference type="PANTHER" id="PTHR16442">
    <property type="entry name" value="RING FINGER PROTEIN 17"/>
    <property type="match status" value="1"/>
</dbReference>
<dbReference type="SUPFAM" id="SSF63748">
    <property type="entry name" value="Tudor/PWWP/MBT"/>
    <property type="match status" value="1"/>
</dbReference>
<dbReference type="InterPro" id="IPR035437">
    <property type="entry name" value="SNase_OB-fold_sf"/>
</dbReference>
<dbReference type="Gene3D" id="2.30.30.140">
    <property type="match status" value="1"/>
</dbReference>
<dbReference type="Gene3D" id="2.40.50.90">
    <property type="match status" value="1"/>
</dbReference>
<sequence>MATDGCSSHCKKLDDCPAVKWPTELVSKWLETYHQSKWIKFLIDELKLDGTRLLSLRRDDLMAALSSGYEEEDLDSLMDCVRSFRMEQLCNPNALQWRYLSNLLGHQKSNEEAERKKQLRNACSPQSTKLSGEASRDGSNASCSLTMSESTISEPSSLDSRLYNSTCEKSFGWPIDVNSISDGEKSLDATPGEANSCKQAVEEYPDHMTIIEELEKDNNDLFIARVSHWVTPNMFFLATPRWDMEIRQMETSLTKYSHRLARFKGAVHSGTPCCVQCQKTGLWLRGLVVKPVPEEEALQVECVDHGYVVNSLSEDLRKLPGKMSERPPLTLRCKLENGVYHCTDEDWIRKLRALDFVVAAKIVNKRSDKYVVNLFYEKTKKPLFN</sequence>
<dbReference type="Gene3D" id="1.10.150.50">
    <property type="entry name" value="Transcription Factor, Ets-1"/>
    <property type="match status" value="1"/>
</dbReference>
<evidence type="ECO:0000313" key="4">
    <source>
        <dbReference type="WBParaSite" id="TMUE_3000011740.1"/>
    </source>
</evidence>
<dbReference type="Pfam" id="PF00567">
    <property type="entry name" value="TUDOR"/>
    <property type="match status" value="1"/>
</dbReference>